<dbReference type="Pfam" id="PF13041">
    <property type="entry name" value="PPR_2"/>
    <property type="match status" value="2"/>
</dbReference>
<dbReference type="NCBIfam" id="TIGR00756">
    <property type="entry name" value="PPR"/>
    <property type="match status" value="4"/>
</dbReference>
<dbReference type="EMBL" id="JADCNL010000005">
    <property type="protein sequence ID" value="KAG0479487.1"/>
    <property type="molecule type" value="Genomic_DNA"/>
</dbReference>
<feature type="repeat" description="PPR" evidence="3">
    <location>
        <begin position="510"/>
        <end position="544"/>
    </location>
</feature>
<dbReference type="Proteomes" id="UP000636800">
    <property type="component" value="Chromosome 5"/>
</dbReference>
<dbReference type="InterPro" id="IPR002885">
    <property type="entry name" value="PPR_rpt"/>
</dbReference>
<evidence type="ECO:0000313" key="4">
    <source>
        <dbReference type="EMBL" id="KAG0479487.1"/>
    </source>
</evidence>
<feature type="repeat" description="PPR" evidence="3">
    <location>
        <begin position="409"/>
        <end position="443"/>
    </location>
</feature>
<organism evidence="4 5">
    <name type="scientific">Vanilla planifolia</name>
    <name type="common">Vanilla</name>
    <dbReference type="NCBI Taxonomy" id="51239"/>
    <lineage>
        <taxon>Eukaryota</taxon>
        <taxon>Viridiplantae</taxon>
        <taxon>Streptophyta</taxon>
        <taxon>Embryophyta</taxon>
        <taxon>Tracheophyta</taxon>
        <taxon>Spermatophyta</taxon>
        <taxon>Magnoliopsida</taxon>
        <taxon>Liliopsida</taxon>
        <taxon>Asparagales</taxon>
        <taxon>Orchidaceae</taxon>
        <taxon>Vanilloideae</taxon>
        <taxon>Vanilleae</taxon>
        <taxon>Vanilla</taxon>
    </lineage>
</organism>
<dbReference type="InterPro" id="IPR011990">
    <property type="entry name" value="TPR-like_helical_dom_sf"/>
</dbReference>
<keyword evidence="1" id="KW-0677">Repeat</keyword>
<gene>
    <name evidence="4" type="ORF">HPP92_010345</name>
</gene>
<dbReference type="OrthoDB" id="2314520at2759"/>
<comment type="caution">
    <text evidence="4">The sequence shown here is derived from an EMBL/GenBank/DDBJ whole genome shotgun (WGS) entry which is preliminary data.</text>
</comment>
<proteinExistence type="inferred from homology"/>
<dbReference type="InterPro" id="IPR046848">
    <property type="entry name" value="E_motif"/>
</dbReference>
<reference evidence="4 5" key="1">
    <citation type="journal article" date="2020" name="Nat. Food">
        <title>A phased Vanilla planifolia genome enables genetic improvement of flavour and production.</title>
        <authorList>
            <person name="Hasing T."/>
            <person name="Tang H."/>
            <person name="Brym M."/>
            <person name="Khazi F."/>
            <person name="Huang T."/>
            <person name="Chambers A.H."/>
        </authorList>
    </citation>
    <scope>NUCLEOTIDE SEQUENCE [LARGE SCALE GENOMIC DNA]</scope>
    <source>
        <tissue evidence="4">Leaf</tissue>
    </source>
</reference>
<dbReference type="FunFam" id="1.25.40.10:FF:000212">
    <property type="entry name" value="Pentatricopeptide repeat-containing protein At2g03380, mitochondrial"/>
    <property type="match status" value="1"/>
</dbReference>
<keyword evidence="5" id="KW-1185">Reference proteome</keyword>
<dbReference type="PANTHER" id="PTHR47928">
    <property type="entry name" value="REPEAT-CONTAINING PROTEIN, PUTATIVE-RELATED"/>
    <property type="match status" value="1"/>
</dbReference>
<dbReference type="FunFam" id="1.25.40.10:FF:000344">
    <property type="entry name" value="Pentatricopeptide repeat-containing protein"/>
    <property type="match status" value="1"/>
</dbReference>
<evidence type="ECO:0000313" key="5">
    <source>
        <dbReference type="Proteomes" id="UP000636800"/>
    </source>
</evidence>
<name>A0A835R4Z6_VANPL</name>
<feature type="repeat" description="PPR" evidence="3">
    <location>
        <begin position="207"/>
        <end position="241"/>
    </location>
</feature>
<evidence type="ECO:0000256" key="2">
    <source>
        <dbReference type="ARBA" id="ARBA00061659"/>
    </source>
</evidence>
<feature type="repeat" description="PPR" evidence="3">
    <location>
        <begin position="308"/>
        <end position="342"/>
    </location>
</feature>
<accession>A0A835R4Z6</accession>
<dbReference type="Pfam" id="PF01535">
    <property type="entry name" value="PPR"/>
    <property type="match status" value="5"/>
</dbReference>
<dbReference type="FunFam" id="1.25.40.10:FF:000196">
    <property type="entry name" value="Pentatricopeptide repeat-containing protein At4g14850"/>
    <property type="match status" value="1"/>
</dbReference>
<evidence type="ECO:0008006" key="6">
    <source>
        <dbReference type="Google" id="ProtNLM"/>
    </source>
</evidence>
<dbReference type="Gene3D" id="1.25.40.10">
    <property type="entry name" value="Tetratricopeptide repeat domain"/>
    <property type="match status" value="5"/>
</dbReference>
<dbReference type="AlphaFoldDB" id="A0A835R4Z6"/>
<dbReference type="PANTHER" id="PTHR47928:SF62">
    <property type="entry name" value="OS04G0488200 PROTEIN"/>
    <property type="match status" value="1"/>
</dbReference>
<dbReference type="Pfam" id="PF20431">
    <property type="entry name" value="E_motif"/>
    <property type="match status" value="1"/>
</dbReference>
<evidence type="ECO:0000256" key="1">
    <source>
        <dbReference type="ARBA" id="ARBA00022737"/>
    </source>
</evidence>
<comment type="similarity">
    <text evidence="2">Belongs to the PPR family. PCMP-E subfamily.</text>
</comment>
<evidence type="ECO:0000256" key="3">
    <source>
        <dbReference type="PROSITE-ProRule" id="PRU00708"/>
    </source>
</evidence>
<protein>
    <recommendedName>
        <fullName evidence="6">Pentatricopeptide repeat-containing protein</fullName>
    </recommendedName>
</protein>
<dbReference type="InterPro" id="IPR050421">
    <property type="entry name" value="PPR"/>
</dbReference>
<sequence>MTLFLPTLNRRFLLIPSSQSTTLRLRLFGPPDHFRSCSTDSRNPSDEVLSLLNSCSSLVSIRKAHALLLVTGQSTILRLQTKLLSSYAFLGSTECARLVFDSITDPDLYSWKAMLKGYVMKEKYLESIRLCWLMRGLLEDQDDVVFSLVLKACIRFGDFSEGRKLHCHIIKVGSPDVFLLNVLINLYCKCCDMKSACSILDSIPDRNVVSWTTVITGLVQHNRAKDGLVLFNKMRSARIFPSVYTMSIVLSACSLLYALHQGRWTHCCILKEGMGLNSFVGSALLNMYVKCAEVTDARAVFDELEIVDLVSWTTMIVGYTQNGYPLEALNLFTDQRWATIVPNSITIASALSACGQLHNLSIGRLIHMCGIKLGVEDNNVVMNALVNMYAKCCAIKEAESVFCRISEKDLVTWNSMMAGYSQNSLGHDALLLFYQMRSEGYLPDAVTLVNALSASACISSLHVGCLFHAYAIKAAFLPNVYVSTALLNLYNKYGDLASASSIFDEMSNKNAITWCAMMGGFGMQGDSTSSLDLLQKMVKDDMKPNDVAFTNILSTCSHTGMLEEGKKQFEKMSRTYDIVPSTKHYACMVDMLARAGRFQDALEFINRMPVKAEISVWGALLHGCQLHSRLDLGEKTLRKMMELRLDTPDYYVLMSNLYASDGRWDKALEMRELMKLKGLIKLPGSSITQFSADG</sequence>
<dbReference type="PROSITE" id="PS51375">
    <property type="entry name" value="PPR"/>
    <property type="match status" value="4"/>
</dbReference>
<dbReference type="SUPFAM" id="SSF81901">
    <property type="entry name" value="HCP-like"/>
    <property type="match status" value="1"/>
</dbReference>